<accession>A0A6L2K027</accession>
<name>A0A6L2K027_TANCI</name>
<evidence type="ECO:0000259" key="3">
    <source>
        <dbReference type="Pfam" id="PF25597"/>
    </source>
</evidence>
<feature type="domain" description="Reverse transcriptase Ty1/copia-type" evidence="2">
    <location>
        <begin position="650"/>
        <end position="703"/>
    </location>
</feature>
<comment type="caution">
    <text evidence="4">The sequence shown here is derived from an EMBL/GenBank/DDBJ whole genome shotgun (WGS) entry which is preliminary data.</text>
</comment>
<protein>
    <submittedName>
        <fullName evidence="4">Uncharacterized protein</fullName>
    </submittedName>
</protein>
<dbReference type="InterPro" id="IPR057670">
    <property type="entry name" value="SH3_retrovirus"/>
</dbReference>
<dbReference type="InterPro" id="IPR013103">
    <property type="entry name" value="RVT_2"/>
</dbReference>
<sequence length="777" mass="89283">MRYIDTRPNFKELKQCIYDGPYVMTKILVLEKPATTTEEAVPAHTITKTYKNTTPKNVLTLMLKLKQFYLILIVIGDDIYSIVDTCTTAKEMWAAIERLQQGESLNKQDSAFDEDSDLEQAQKDKQLQKNLALVAKYIKNIYSKTTNNNLGTSSNTRNKNMDTTPRSENDKILGKKGVPLSAEQGDWLDDTDEEPDKKELEAHYILMAKIKEVTSIESGPTFNVEPIEKVHTYKEYNVFASDQEHTDQPENMNDTPLMETVNSNTTLDSSDVRNNDFEDDHNVGDQEDERVALANLIANLKLDTVENKRIQKQLNRAKASLTHELNECKCAIAESNDIRDRCRSALHNQEIELEKYKKYKDRQIKKEELERTVLFSNDQFAPILGYGDLVQGNITIKRVYYVECLNHNLFLVGQFCDADLEVAFRKSTRFVRDLQGNDLLLARDSENLDKIKEKGDPCIFVGYSTQSKGYRFYNKRTKLIVESIRINFDEIQQMVSDYDNFDPAPPRQMIIKHNSSRLGTNNHNNEPSSSKLVPNVYPPADTNAPSLQELDIRFSPLLEEYFTVGNQSVSKSFALSDNSKQQDTQPIANSTYNITDNSNNIYMHTIYLRHQSNYRWIKNHLLEQVRGNPSKPVQTRRQLATNPEMYMFAVTEEVYVAQPDGFTDPGYLEKIYRLKKALYGLKQSSRAWYDELSNFVMSKGFTKGLQIHQSPRGIFINQAKYTLEILKKHGMDKRDNIGTPMATKPKLDADLSGLPVDQTKYRSMIWSLVYLTLVDQT</sequence>
<evidence type="ECO:0000259" key="2">
    <source>
        <dbReference type="Pfam" id="PF07727"/>
    </source>
</evidence>
<dbReference type="AlphaFoldDB" id="A0A6L2K027"/>
<dbReference type="Pfam" id="PF25597">
    <property type="entry name" value="SH3_retrovirus"/>
    <property type="match status" value="1"/>
</dbReference>
<dbReference type="EMBL" id="BKCJ010001541">
    <property type="protein sequence ID" value="GEU42220.1"/>
    <property type="molecule type" value="Genomic_DNA"/>
</dbReference>
<proteinExistence type="predicted"/>
<reference evidence="4" key="1">
    <citation type="journal article" date="2019" name="Sci. Rep.">
        <title>Draft genome of Tanacetum cinerariifolium, the natural source of mosquito coil.</title>
        <authorList>
            <person name="Yamashiro T."/>
            <person name="Shiraishi A."/>
            <person name="Satake H."/>
            <person name="Nakayama K."/>
        </authorList>
    </citation>
    <scope>NUCLEOTIDE SEQUENCE</scope>
</reference>
<evidence type="ECO:0000313" key="4">
    <source>
        <dbReference type="EMBL" id="GEU42220.1"/>
    </source>
</evidence>
<organism evidence="4">
    <name type="scientific">Tanacetum cinerariifolium</name>
    <name type="common">Dalmatian daisy</name>
    <name type="synonym">Chrysanthemum cinerariifolium</name>
    <dbReference type="NCBI Taxonomy" id="118510"/>
    <lineage>
        <taxon>Eukaryota</taxon>
        <taxon>Viridiplantae</taxon>
        <taxon>Streptophyta</taxon>
        <taxon>Embryophyta</taxon>
        <taxon>Tracheophyta</taxon>
        <taxon>Spermatophyta</taxon>
        <taxon>Magnoliopsida</taxon>
        <taxon>eudicotyledons</taxon>
        <taxon>Gunneridae</taxon>
        <taxon>Pentapetalae</taxon>
        <taxon>asterids</taxon>
        <taxon>campanulids</taxon>
        <taxon>Asterales</taxon>
        <taxon>Asteraceae</taxon>
        <taxon>Asteroideae</taxon>
        <taxon>Anthemideae</taxon>
        <taxon>Anthemidinae</taxon>
        <taxon>Tanacetum</taxon>
    </lineage>
</organism>
<feature type="compositionally biased region" description="Low complexity" evidence="1">
    <location>
        <begin position="148"/>
        <end position="158"/>
    </location>
</feature>
<feature type="region of interest" description="Disordered" evidence="1">
    <location>
        <begin position="148"/>
        <end position="195"/>
    </location>
</feature>
<feature type="domain" description="Retroviral polymerase SH3-like" evidence="3">
    <location>
        <begin position="445"/>
        <end position="491"/>
    </location>
</feature>
<evidence type="ECO:0000256" key="1">
    <source>
        <dbReference type="SAM" id="MobiDB-lite"/>
    </source>
</evidence>
<dbReference type="Pfam" id="PF07727">
    <property type="entry name" value="RVT_2"/>
    <property type="match status" value="1"/>
</dbReference>
<gene>
    <name evidence="4" type="ORF">Tci_014198</name>
</gene>